<dbReference type="EMBL" id="JBEPMX010000011">
    <property type="protein sequence ID" value="MET3683990.1"/>
    <property type="molecule type" value="Genomic_DNA"/>
</dbReference>
<dbReference type="Gene3D" id="3.40.50.170">
    <property type="entry name" value="Formyl transferase, N-terminal domain"/>
    <property type="match status" value="1"/>
</dbReference>
<evidence type="ECO:0000259" key="5">
    <source>
        <dbReference type="Pfam" id="PF00551"/>
    </source>
</evidence>
<dbReference type="NCBIfam" id="TIGR00639">
    <property type="entry name" value="PurN"/>
    <property type="match status" value="1"/>
</dbReference>
<comment type="function">
    <text evidence="4">Catalyzes the transfer of a formyl group from 10-formyltetrahydrofolate to 5-phospho-ribosyl-glycinamide (GAR), producing 5-phospho-ribosyl-N-formylglycinamide (FGAR) and tetrahydrofolate.</text>
</comment>
<dbReference type="HAMAP" id="MF_01930">
    <property type="entry name" value="PurN"/>
    <property type="match status" value="1"/>
</dbReference>
<keyword evidence="7" id="KW-1185">Reference proteome</keyword>
<feature type="domain" description="Formyl transferase N-terminal" evidence="5">
    <location>
        <begin position="2"/>
        <end position="182"/>
    </location>
</feature>
<keyword evidence="2 4" id="KW-0808">Transferase</keyword>
<feature type="binding site" evidence="4">
    <location>
        <position position="65"/>
    </location>
    <ligand>
        <name>(6R)-10-formyltetrahydrofolate</name>
        <dbReference type="ChEBI" id="CHEBI:195366"/>
    </ligand>
</feature>
<feature type="binding site" evidence="4">
    <location>
        <begin position="90"/>
        <end position="93"/>
    </location>
    <ligand>
        <name>(6R)-10-formyltetrahydrofolate</name>
        <dbReference type="ChEBI" id="CHEBI:195366"/>
    </ligand>
</feature>
<evidence type="ECO:0000313" key="6">
    <source>
        <dbReference type="EMBL" id="MET3683990.1"/>
    </source>
</evidence>
<name>A0ABV2KWM3_9BACI</name>
<comment type="similarity">
    <text evidence="4">Belongs to the GART family.</text>
</comment>
<dbReference type="Pfam" id="PF00551">
    <property type="entry name" value="Formyl_trans_N"/>
    <property type="match status" value="1"/>
</dbReference>
<reference evidence="6 7" key="1">
    <citation type="submission" date="2024-06" db="EMBL/GenBank/DDBJ databases">
        <title>Genomic Encyclopedia of Type Strains, Phase IV (KMG-IV): sequencing the most valuable type-strain genomes for metagenomic binning, comparative biology and taxonomic classification.</title>
        <authorList>
            <person name="Goeker M."/>
        </authorList>
    </citation>
    <scope>NUCLEOTIDE SEQUENCE [LARGE SCALE GENOMIC DNA]</scope>
    <source>
        <strain evidence="6 7">DSM 23520</strain>
    </source>
</reference>
<accession>A0ABV2KWM3</accession>
<evidence type="ECO:0000256" key="3">
    <source>
        <dbReference type="ARBA" id="ARBA00022755"/>
    </source>
</evidence>
<dbReference type="PANTHER" id="PTHR43369:SF2">
    <property type="entry name" value="PHOSPHORIBOSYLGLYCINAMIDE FORMYLTRANSFERASE"/>
    <property type="match status" value="1"/>
</dbReference>
<comment type="caution">
    <text evidence="6">The sequence shown here is derived from an EMBL/GenBank/DDBJ whole genome shotgun (WGS) entry which is preliminary data.</text>
</comment>
<gene>
    <name evidence="4" type="primary">purN</name>
    <name evidence="6" type="ORF">ABID56_002115</name>
</gene>
<dbReference type="InterPro" id="IPR004607">
    <property type="entry name" value="GART"/>
</dbReference>
<evidence type="ECO:0000256" key="2">
    <source>
        <dbReference type="ARBA" id="ARBA00022679"/>
    </source>
</evidence>
<sequence>MKKVAVLASGSGSNFEAIANAAQASDSPYEVVALITNRADAFALERAKSLSIPSYTVLPNQFHNKVDYEQDILAKLRAYDVDWIALAGYMRIVGPTLLEPFRNRIINVHPSLLPQFPGKDAIEQALAAGVSHTGVTVHYIDEGVDTGPMIAQQSISIAEFDTYNILQMKLREVEHILYPQTLKHVIREDELIEKNSVN</sequence>
<comment type="pathway">
    <text evidence="1 4">Purine metabolism; IMP biosynthesis via de novo pathway; N(2)-formyl-N(1)-(5-phospho-D-ribosyl)glycinamide from N(1)-(5-phospho-D-ribosyl)glycinamide (10-formyl THF route): step 1/1.</text>
</comment>
<dbReference type="GO" id="GO:0004644">
    <property type="term" value="F:phosphoribosylglycinamide formyltransferase activity"/>
    <property type="evidence" value="ECO:0007669"/>
    <property type="project" value="UniProtKB-EC"/>
</dbReference>
<organism evidence="6 7">
    <name type="scientific">Alkalibacillus flavidus</name>
    <dbReference type="NCBI Taxonomy" id="546021"/>
    <lineage>
        <taxon>Bacteria</taxon>
        <taxon>Bacillati</taxon>
        <taxon>Bacillota</taxon>
        <taxon>Bacilli</taxon>
        <taxon>Bacillales</taxon>
        <taxon>Bacillaceae</taxon>
        <taxon>Alkalibacillus</taxon>
    </lineage>
</organism>
<protein>
    <recommendedName>
        <fullName evidence="4">Phosphoribosylglycinamide formyltransferase</fullName>
        <ecNumber evidence="4">2.1.2.2</ecNumber>
    </recommendedName>
    <alternativeName>
        <fullName evidence="4">5'-phosphoribosylglycinamide transformylase</fullName>
    </alternativeName>
    <alternativeName>
        <fullName evidence="4">GAR transformylase</fullName>
        <shortName evidence="4">GART</shortName>
    </alternativeName>
</protein>
<dbReference type="PANTHER" id="PTHR43369">
    <property type="entry name" value="PHOSPHORIBOSYLGLYCINAMIDE FORMYLTRANSFERASE"/>
    <property type="match status" value="1"/>
</dbReference>
<dbReference type="SUPFAM" id="SSF53328">
    <property type="entry name" value="Formyltransferase"/>
    <property type="match status" value="1"/>
</dbReference>
<dbReference type="CDD" id="cd08645">
    <property type="entry name" value="FMT_core_GART"/>
    <property type="match status" value="1"/>
</dbReference>
<dbReference type="EC" id="2.1.2.2" evidence="4"/>
<evidence type="ECO:0000256" key="1">
    <source>
        <dbReference type="ARBA" id="ARBA00005054"/>
    </source>
</evidence>
<keyword evidence="3 4" id="KW-0658">Purine biosynthesis</keyword>
<feature type="binding site" evidence="4">
    <location>
        <begin position="12"/>
        <end position="14"/>
    </location>
    <ligand>
        <name>N(1)-(5-phospho-beta-D-ribosyl)glycinamide</name>
        <dbReference type="ChEBI" id="CHEBI:143788"/>
    </ligand>
</feature>
<dbReference type="Proteomes" id="UP001549167">
    <property type="component" value="Unassembled WGS sequence"/>
</dbReference>
<proteinExistence type="inferred from homology"/>
<evidence type="ECO:0000313" key="7">
    <source>
        <dbReference type="Proteomes" id="UP001549167"/>
    </source>
</evidence>
<dbReference type="InterPro" id="IPR036477">
    <property type="entry name" value="Formyl_transf_N_sf"/>
</dbReference>
<feature type="site" description="Raises pKa of active site His" evidence="4">
    <location>
        <position position="145"/>
    </location>
</feature>
<feature type="binding site" evidence="4">
    <location>
        <position position="107"/>
    </location>
    <ligand>
        <name>(6R)-10-formyltetrahydrofolate</name>
        <dbReference type="ChEBI" id="CHEBI:195366"/>
    </ligand>
</feature>
<dbReference type="InterPro" id="IPR002376">
    <property type="entry name" value="Formyl_transf_N"/>
</dbReference>
<evidence type="ECO:0000256" key="4">
    <source>
        <dbReference type="HAMAP-Rule" id="MF_01930"/>
    </source>
</evidence>
<comment type="catalytic activity">
    <reaction evidence="4">
        <text>N(1)-(5-phospho-beta-D-ribosyl)glycinamide + (6R)-10-formyltetrahydrofolate = N(2)-formyl-N(1)-(5-phospho-beta-D-ribosyl)glycinamide + (6S)-5,6,7,8-tetrahydrofolate + H(+)</text>
        <dbReference type="Rhea" id="RHEA:15053"/>
        <dbReference type="ChEBI" id="CHEBI:15378"/>
        <dbReference type="ChEBI" id="CHEBI:57453"/>
        <dbReference type="ChEBI" id="CHEBI:143788"/>
        <dbReference type="ChEBI" id="CHEBI:147286"/>
        <dbReference type="ChEBI" id="CHEBI:195366"/>
        <dbReference type="EC" id="2.1.2.2"/>
    </reaction>
</comment>
<dbReference type="RefSeq" id="WP_354220919.1">
    <property type="nucleotide sequence ID" value="NZ_JBEPMX010000011.1"/>
</dbReference>
<feature type="active site" description="Proton donor" evidence="4">
    <location>
        <position position="109"/>
    </location>
</feature>